<keyword evidence="1" id="KW-0675">Receptor</keyword>
<reference evidence="1" key="1">
    <citation type="submission" date="2021-02" db="EMBL/GenBank/DDBJ databases">
        <authorList>
            <consortium name="DOE Joint Genome Institute"/>
            <person name="Ahrendt S."/>
            <person name="Looney B.P."/>
            <person name="Miyauchi S."/>
            <person name="Morin E."/>
            <person name="Drula E."/>
            <person name="Courty P.E."/>
            <person name="Chicoki N."/>
            <person name="Fauchery L."/>
            <person name="Kohler A."/>
            <person name="Kuo A."/>
            <person name="Labutti K."/>
            <person name="Pangilinan J."/>
            <person name="Lipzen A."/>
            <person name="Riley R."/>
            <person name="Andreopoulos W."/>
            <person name="He G."/>
            <person name="Johnson J."/>
            <person name="Barry K.W."/>
            <person name="Grigoriev I.V."/>
            <person name="Nagy L."/>
            <person name="Hibbett D."/>
            <person name="Henrissat B."/>
            <person name="Matheny P.B."/>
            <person name="Labbe J."/>
            <person name="Martin F."/>
        </authorList>
    </citation>
    <scope>NUCLEOTIDE SEQUENCE</scope>
    <source>
        <strain evidence="1">EC-137</strain>
    </source>
</reference>
<protein>
    <submittedName>
        <fullName evidence="1">Pheromone A receptor-domain-containing protein</fullName>
    </submittedName>
</protein>
<keyword evidence="2" id="KW-1185">Reference proteome</keyword>
<accession>A0ACB8QBN7</accession>
<sequence length="401" mass="44964">MGKDVTYPLVPVFSLLSFIFISAPFVERGFRRTLNSGVAVFAIWVLGVAVKTGIEAIVWSGRTNDFAPAWCDISSRVYIAANVSFPACPLLIMRRLRHTLSPEIRSVVKAHSKMRRLLPEIVFGLVFPAVIADYVVQGRRYAIVEDFGCEPVPSTTGVSVLLLDSLPVFLPSIAVSYLVRSLWLRHPKPFEQRHHVDPFAYRNLFMACAVIAVILPIAITGLIFDIRTPDMPFWPGWATVHGNERSVIVPAIEWMRSRWDRFGVHISQWINAVFAACFFANYATTSHMCKLYKRICRKMRDWGEAAKTAPRCEKLPMTADTEYVLSVNFCYMADFSPRTRAQLASLQYATSCQSADTTLSSTGSTQHPVVYFDETSIELDSVISLCVTPPSAVLSRNSIHL</sequence>
<dbReference type="Proteomes" id="UP000814128">
    <property type="component" value="Unassembled WGS sequence"/>
</dbReference>
<gene>
    <name evidence="1" type="ORF">K488DRAFT_57161</name>
</gene>
<comment type="caution">
    <text evidence="1">The sequence shown here is derived from an EMBL/GenBank/DDBJ whole genome shotgun (WGS) entry which is preliminary data.</text>
</comment>
<dbReference type="EMBL" id="MU273699">
    <property type="protein sequence ID" value="KAI0029085.1"/>
    <property type="molecule type" value="Genomic_DNA"/>
</dbReference>
<reference evidence="1" key="2">
    <citation type="journal article" date="2022" name="New Phytol.">
        <title>Evolutionary transition to the ectomycorrhizal habit in the genomes of a hyperdiverse lineage of mushroom-forming fungi.</title>
        <authorList>
            <person name="Looney B."/>
            <person name="Miyauchi S."/>
            <person name="Morin E."/>
            <person name="Drula E."/>
            <person name="Courty P.E."/>
            <person name="Kohler A."/>
            <person name="Kuo A."/>
            <person name="LaButti K."/>
            <person name="Pangilinan J."/>
            <person name="Lipzen A."/>
            <person name="Riley R."/>
            <person name="Andreopoulos W."/>
            <person name="He G."/>
            <person name="Johnson J."/>
            <person name="Nolan M."/>
            <person name="Tritt A."/>
            <person name="Barry K.W."/>
            <person name="Grigoriev I.V."/>
            <person name="Nagy L.G."/>
            <person name="Hibbett D."/>
            <person name="Henrissat B."/>
            <person name="Matheny P.B."/>
            <person name="Labbe J."/>
            <person name="Martin F.M."/>
        </authorList>
    </citation>
    <scope>NUCLEOTIDE SEQUENCE</scope>
    <source>
        <strain evidence="1">EC-137</strain>
    </source>
</reference>
<organism evidence="1 2">
    <name type="scientific">Vararia minispora EC-137</name>
    <dbReference type="NCBI Taxonomy" id="1314806"/>
    <lineage>
        <taxon>Eukaryota</taxon>
        <taxon>Fungi</taxon>
        <taxon>Dikarya</taxon>
        <taxon>Basidiomycota</taxon>
        <taxon>Agaricomycotina</taxon>
        <taxon>Agaricomycetes</taxon>
        <taxon>Russulales</taxon>
        <taxon>Lachnocladiaceae</taxon>
        <taxon>Vararia</taxon>
    </lineage>
</organism>
<evidence type="ECO:0000313" key="1">
    <source>
        <dbReference type="EMBL" id="KAI0029085.1"/>
    </source>
</evidence>
<name>A0ACB8QBN7_9AGAM</name>
<proteinExistence type="predicted"/>
<evidence type="ECO:0000313" key="2">
    <source>
        <dbReference type="Proteomes" id="UP000814128"/>
    </source>
</evidence>